<comment type="caution">
    <text evidence="1">The sequence shown here is derived from an EMBL/GenBank/DDBJ whole genome shotgun (WGS) entry which is preliminary data.</text>
</comment>
<dbReference type="InterPro" id="IPR031841">
    <property type="entry name" value="Endopep_inhib"/>
</dbReference>
<dbReference type="Pfam" id="PF16800">
    <property type="entry name" value="Endopep_inhib"/>
    <property type="match status" value="1"/>
</dbReference>
<evidence type="ECO:0000313" key="1">
    <source>
        <dbReference type="EMBL" id="GAA0388175.1"/>
    </source>
</evidence>
<gene>
    <name evidence="1" type="ORF">GCM10008933_18930</name>
</gene>
<proteinExistence type="predicted"/>
<organism evidence="1 2">
    <name type="scientific">Paenibacillus motobuensis</name>
    <dbReference type="NCBI Taxonomy" id="295324"/>
    <lineage>
        <taxon>Bacteria</taxon>
        <taxon>Bacillati</taxon>
        <taxon>Bacillota</taxon>
        <taxon>Bacilli</taxon>
        <taxon>Bacillales</taxon>
        <taxon>Paenibacillaceae</taxon>
        <taxon>Paenibacillus</taxon>
    </lineage>
</organism>
<reference evidence="1 2" key="1">
    <citation type="journal article" date="2019" name="Int. J. Syst. Evol. Microbiol.">
        <title>The Global Catalogue of Microorganisms (GCM) 10K type strain sequencing project: providing services to taxonomists for standard genome sequencing and annotation.</title>
        <authorList>
            <consortium name="The Broad Institute Genomics Platform"/>
            <consortium name="The Broad Institute Genome Sequencing Center for Infectious Disease"/>
            <person name="Wu L."/>
            <person name="Ma J."/>
        </authorList>
    </citation>
    <scope>NUCLEOTIDE SEQUENCE [LARGE SCALE GENOMIC DNA]</scope>
    <source>
        <strain evidence="1 2">JCM 12774</strain>
    </source>
</reference>
<name>A0ABN0Y9M6_9BACL</name>
<dbReference type="PROSITE" id="PS51257">
    <property type="entry name" value="PROKAR_LIPOPROTEIN"/>
    <property type="match status" value="1"/>
</dbReference>
<keyword evidence="2" id="KW-1185">Reference proteome</keyword>
<protein>
    <recommendedName>
        <fullName evidence="3">IseA DL-endopeptidase inhibitor</fullName>
    </recommendedName>
</protein>
<dbReference type="RefSeq" id="WP_343860311.1">
    <property type="nucleotide sequence ID" value="NZ_BAAACX010000008.1"/>
</dbReference>
<sequence>MRGNLYKLLTVVIMVSFIVGCGLKDMTNTKENVPVIPTLNEEAALKLRTEAIAKFYSVFHDGGGSAELNDERIANDEYYYYFCDDLDSLKKIKAALLPFFSKDIVSELIDSYPILEINGKLSYQPYDVGSMLKWDEAKGTLKKDQADAKVYEFIVPDIDGVTDTIEIEFVNINNSGWRINTDPVKIL</sequence>
<evidence type="ECO:0008006" key="3">
    <source>
        <dbReference type="Google" id="ProtNLM"/>
    </source>
</evidence>
<accession>A0ABN0Y9M6</accession>
<evidence type="ECO:0000313" key="2">
    <source>
        <dbReference type="Proteomes" id="UP001500340"/>
    </source>
</evidence>
<dbReference type="Gene3D" id="3.10.450.420">
    <property type="match status" value="1"/>
</dbReference>
<dbReference type="InterPro" id="IPR053749">
    <property type="entry name" value="TA_system-associated_sf"/>
</dbReference>
<dbReference type="Proteomes" id="UP001500340">
    <property type="component" value="Unassembled WGS sequence"/>
</dbReference>
<dbReference type="EMBL" id="BAAACX010000008">
    <property type="protein sequence ID" value="GAA0388175.1"/>
    <property type="molecule type" value="Genomic_DNA"/>
</dbReference>